<dbReference type="EMBL" id="MGDD01000157">
    <property type="protein sequence ID" value="OGL45884.1"/>
    <property type="molecule type" value="Genomic_DNA"/>
</dbReference>
<feature type="transmembrane region" description="Helical" evidence="6">
    <location>
        <begin position="90"/>
        <end position="112"/>
    </location>
</feature>
<reference evidence="7 8" key="1">
    <citation type="journal article" date="2016" name="Nat. Commun.">
        <title>Thousands of microbial genomes shed light on interconnected biogeochemical processes in an aquifer system.</title>
        <authorList>
            <person name="Anantharaman K."/>
            <person name="Brown C.T."/>
            <person name="Hug L.A."/>
            <person name="Sharon I."/>
            <person name="Castelle C.J."/>
            <person name="Probst A.J."/>
            <person name="Thomas B.C."/>
            <person name="Singh A."/>
            <person name="Wilkins M.J."/>
            <person name="Karaoz U."/>
            <person name="Brodie E.L."/>
            <person name="Williams K.H."/>
            <person name="Hubbard S.S."/>
            <person name="Banfield J.F."/>
        </authorList>
    </citation>
    <scope>NUCLEOTIDE SEQUENCE [LARGE SCALE GENOMIC DNA]</scope>
</reference>
<feature type="transmembrane region" description="Helical" evidence="6">
    <location>
        <begin position="306"/>
        <end position="328"/>
    </location>
</feature>
<feature type="transmembrane region" description="Helical" evidence="6">
    <location>
        <begin position="12"/>
        <end position="31"/>
    </location>
</feature>
<dbReference type="InterPro" id="IPR022791">
    <property type="entry name" value="L-PG_synthase/AglD"/>
</dbReference>
<accession>A0A1F7RY20</accession>
<feature type="transmembrane region" description="Helical" evidence="6">
    <location>
        <begin position="51"/>
        <end position="69"/>
    </location>
</feature>
<evidence type="ECO:0000256" key="4">
    <source>
        <dbReference type="ARBA" id="ARBA00022989"/>
    </source>
</evidence>
<gene>
    <name evidence="7" type="ORF">A2161_16520</name>
</gene>
<dbReference type="PANTHER" id="PTHR40277:SF1">
    <property type="entry name" value="BLL5419 PROTEIN"/>
    <property type="match status" value="1"/>
</dbReference>
<evidence type="ECO:0000313" key="7">
    <source>
        <dbReference type="EMBL" id="OGL45884.1"/>
    </source>
</evidence>
<evidence type="ECO:0000256" key="1">
    <source>
        <dbReference type="ARBA" id="ARBA00004651"/>
    </source>
</evidence>
<keyword evidence="2" id="KW-1003">Cell membrane</keyword>
<sequence length="339" mass="38043">MSRENNENEKSAWIWTVVRLSVVAVIFFFLFKSGYLNPAQLKDALNNPFSFLVGLFFVFMSCALSVERWRKLLQAQDISVPYLDAFNLTFIGIYFSTVIPGAVSGDIIKAYYVVRGRGKKPEAIMTIFLDRILGLYTMVCVAGVVILTAWATSMSVVQTALLNDFRIRAVALSIGVIFVTMTMTFAIVSSAKFRTYRLTQWILEHVPFKETVRMLYDVFYIYRQHPRESLQAVFYSFIAQVPLYAGLFMMTRTVNTGSFSIGAGLFIFPVGLMVNAIPILPGGWGQGEAGFEWLFGLFHSSLGAEVAFLFHISTIILAVGIGGGIYLFSKKHYTIKDNN</sequence>
<comment type="caution">
    <text evidence="7">The sequence shown here is derived from an EMBL/GenBank/DDBJ whole genome shotgun (WGS) entry which is preliminary data.</text>
</comment>
<evidence type="ECO:0000313" key="8">
    <source>
        <dbReference type="Proteomes" id="UP000179266"/>
    </source>
</evidence>
<feature type="transmembrane region" description="Helical" evidence="6">
    <location>
        <begin position="263"/>
        <end position="286"/>
    </location>
</feature>
<keyword evidence="5 6" id="KW-0472">Membrane</keyword>
<dbReference type="PANTHER" id="PTHR40277">
    <property type="entry name" value="BLL5419 PROTEIN"/>
    <property type="match status" value="1"/>
</dbReference>
<keyword evidence="3 6" id="KW-0812">Transmembrane</keyword>
<evidence type="ECO:0000256" key="2">
    <source>
        <dbReference type="ARBA" id="ARBA00022475"/>
    </source>
</evidence>
<organism evidence="7 8">
    <name type="scientific">Candidatus Schekmanbacteria bacterium RBG_13_48_7</name>
    <dbReference type="NCBI Taxonomy" id="1817878"/>
    <lineage>
        <taxon>Bacteria</taxon>
        <taxon>Candidatus Schekmaniibacteriota</taxon>
    </lineage>
</organism>
<comment type="subcellular location">
    <subcellularLocation>
        <location evidence="1">Cell membrane</location>
        <topology evidence="1">Multi-pass membrane protein</topology>
    </subcellularLocation>
</comment>
<evidence type="ECO:0000256" key="5">
    <source>
        <dbReference type="ARBA" id="ARBA00023136"/>
    </source>
</evidence>
<name>A0A1F7RY20_9BACT</name>
<evidence type="ECO:0000256" key="3">
    <source>
        <dbReference type="ARBA" id="ARBA00022692"/>
    </source>
</evidence>
<dbReference type="Pfam" id="PF03706">
    <property type="entry name" value="LPG_synthase_TM"/>
    <property type="match status" value="1"/>
</dbReference>
<proteinExistence type="predicted"/>
<feature type="transmembrane region" description="Helical" evidence="6">
    <location>
        <begin position="169"/>
        <end position="188"/>
    </location>
</feature>
<dbReference type="Proteomes" id="UP000179266">
    <property type="component" value="Unassembled WGS sequence"/>
</dbReference>
<evidence type="ECO:0000256" key="6">
    <source>
        <dbReference type="SAM" id="Phobius"/>
    </source>
</evidence>
<protein>
    <recommendedName>
        <fullName evidence="9">TIGR00374 family protein</fullName>
    </recommendedName>
</protein>
<keyword evidence="4 6" id="KW-1133">Transmembrane helix</keyword>
<dbReference type="AlphaFoldDB" id="A0A1F7RY20"/>
<feature type="transmembrane region" description="Helical" evidence="6">
    <location>
        <begin position="132"/>
        <end position="157"/>
    </location>
</feature>
<evidence type="ECO:0008006" key="9">
    <source>
        <dbReference type="Google" id="ProtNLM"/>
    </source>
</evidence>
<dbReference type="GO" id="GO:0005886">
    <property type="term" value="C:plasma membrane"/>
    <property type="evidence" value="ECO:0007669"/>
    <property type="project" value="UniProtKB-SubCell"/>
</dbReference>